<evidence type="ECO:0000313" key="4">
    <source>
        <dbReference type="EMBL" id="CAH00759.1"/>
    </source>
</evidence>
<dbReference type="PaxDb" id="284590-Q6CQX6"/>
<evidence type="ECO:0000256" key="1">
    <source>
        <dbReference type="ARBA" id="ARBA00023186"/>
    </source>
</evidence>
<dbReference type="STRING" id="284590.Q6CQX6"/>
<dbReference type="InterPro" id="IPR001623">
    <property type="entry name" value="DnaJ_domain"/>
</dbReference>
<feature type="domain" description="J" evidence="3">
    <location>
        <begin position="6"/>
        <end position="71"/>
    </location>
</feature>
<feature type="compositionally biased region" description="Low complexity" evidence="2">
    <location>
        <begin position="138"/>
        <end position="147"/>
    </location>
</feature>
<dbReference type="PRINTS" id="PR00625">
    <property type="entry name" value="JDOMAIN"/>
</dbReference>
<organism evidence="4 5">
    <name type="scientific">Kluyveromyces lactis (strain ATCC 8585 / CBS 2359 / DSM 70799 / NBRC 1267 / NRRL Y-1140 / WM37)</name>
    <name type="common">Yeast</name>
    <name type="synonym">Candida sphaerica</name>
    <dbReference type="NCBI Taxonomy" id="284590"/>
    <lineage>
        <taxon>Eukaryota</taxon>
        <taxon>Fungi</taxon>
        <taxon>Dikarya</taxon>
        <taxon>Ascomycota</taxon>
        <taxon>Saccharomycotina</taxon>
        <taxon>Saccharomycetes</taxon>
        <taxon>Saccharomycetales</taxon>
        <taxon>Saccharomycetaceae</taxon>
        <taxon>Kluyveromyces</taxon>
    </lineage>
</organism>
<dbReference type="PANTHER" id="PTHR45006">
    <property type="entry name" value="DNAJ-LIKE PROTEIN 1"/>
    <property type="match status" value="1"/>
</dbReference>
<dbReference type="AlphaFoldDB" id="Q6CQX6"/>
<dbReference type="KEGG" id="kla:KLLA0_D13464g"/>
<evidence type="ECO:0000313" key="5">
    <source>
        <dbReference type="Proteomes" id="UP000000598"/>
    </source>
</evidence>
<dbReference type="SUPFAM" id="SSF46565">
    <property type="entry name" value="Chaperone J-domain"/>
    <property type="match status" value="1"/>
</dbReference>
<dbReference type="PANTHER" id="PTHR45006:SF1">
    <property type="entry name" value="DNAJ-LIKE PROTEIN 1"/>
    <property type="match status" value="1"/>
</dbReference>
<evidence type="ECO:0000259" key="3">
    <source>
        <dbReference type="PROSITE" id="PS50076"/>
    </source>
</evidence>
<dbReference type="PROSITE" id="PS50076">
    <property type="entry name" value="DNAJ_2"/>
    <property type="match status" value="1"/>
</dbReference>
<sequence>MVVDTTYYDLLGVATDAKQIDIKKAYRKKSVKEHPDKNPDDPTATERFQAISEAYQVLSSEELRMKYDKFGKEEAMPKNGFEDAGEQFAAIFGGEAFTSYIGELTLLKNIQNTQELSEEDERAKEQEASEKATQQAHNLNNNNNASNGDDDTKSAEDSTNNGTAKKLTSGGDDSSNPETKKKGKLEEFEEQQMLDKEKSIEELSKTLSDRLSILTESAYDDACKESFDKKFEEEANMLKMESFGLDILHTIGEIYCEKANIFLKSQYLWGFGGFYHSVKAKGGLVMDTVRTVSAALDAQSTMTELEKLKETANSEEPLKDEAGNVVEKPTVEELAQLEQLLMGKVLSAAWYGSKFEIMSTLRSVCDKVLEDETAEMSTRIRRAEALKRLGKVFRRAYRTKTEQEDAQVFEELVAEASKKKGHKHHTSSTANKQ</sequence>
<proteinExistence type="predicted"/>
<dbReference type="GO" id="GO:0016558">
    <property type="term" value="P:protein import into peroxisome matrix"/>
    <property type="evidence" value="ECO:0007669"/>
    <property type="project" value="TreeGrafter"/>
</dbReference>
<protein>
    <submittedName>
        <fullName evidence="4">KLLA0D13464p</fullName>
    </submittedName>
</protein>
<dbReference type="SMART" id="SM00271">
    <property type="entry name" value="DnaJ"/>
    <property type="match status" value="1"/>
</dbReference>
<dbReference type="InterPro" id="IPR036869">
    <property type="entry name" value="J_dom_sf"/>
</dbReference>
<dbReference type="Pfam" id="PF14308">
    <property type="entry name" value="DnaJ-X"/>
    <property type="match status" value="1"/>
</dbReference>
<dbReference type="GO" id="GO:0005829">
    <property type="term" value="C:cytosol"/>
    <property type="evidence" value="ECO:0007669"/>
    <property type="project" value="UniProtKB-ARBA"/>
</dbReference>
<feature type="region of interest" description="Disordered" evidence="2">
    <location>
        <begin position="116"/>
        <end position="197"/>
    </location>
</feature>
<keyword evidence="5" id="KW-1185">Reference proteome</keyword>
<dbReference type="HOGENOM" id="CLU_025145_3_1_1"/>
<dbReference type="CDD" id="cd06257">
    <property type="entry name" value="DnaJ"/>
    <property type="match status" value="1"/>
</dbReference>
<dbReference type="InterPro" id="IPR052814">
    <property type="entry name" value="Peroxisomal_DnaJ"/>
</dbReference>
<gene>
    <name evidence="4" type="ORF">KLLA0_D13464g</name>
</gene>
<accession>Q6CQX6</accession>
<dbReference type="InterPro" id="IPR026894">
    <property type="entry name" value="DnaJ_X"/>
</dbReference>
<keyword evidence="1" id="KW-0143">Chaperone</keyword>
<feature type="compositionally biased region" description="Basic and acidic residues" evidence="2">
    <location>
        <begin position="121"/>
        <end position="130"/>
    </location>
</feature>
<dbReference type="Gene3D" id="1.10.287.110">
    <property type="entry name" value="DnaJ domain"/>
    <property type="match status" value="1"/>
</dbReference>
<dbReference type="FunFam" id="1.10.287.110:FF:000028">
    <property type="entry name" value="DnaJ domain protein"/>
    <property type="match status" value="1"/>
</dbReference>
<dbReference type="EMBL" id="CR382124">
    <property type="protein sequence ID" value="CAH00759.1"/>
    <property type="molecule type" value="Genomic_DNA"/>
</dbReference>
<name>Q6CQX6_KLULA</name>
<dbReference type="FunCoup" id="Q6CQX6">
    <property type="interactions" value="57"/>
</dbReference>
<evidence type="ECO:0000256" key="2">
    <source>
        <dbReference type="SAM" id="MobiDB-lite"/>
    </source>
</evidence>
<reference evidence="4 5" key="1">
    <citation type="journal article" date="2004" name="Nature">
        <title>Genome evolution in yeasts.</title>
        <authorList>
            <consortium name="Genolevures"/>
            <person name="Dujon B."/>
            <person name="Sherman D."/>
            <person name="Fischer G."/>
            <person name="Durrens P."/>
            <person name="Casaregola S."/>
            <person name="Lafontaine I."/>
            <person name="de Montigny J."/>
            <person name="Marck C."/>
            <person name="Neuveglise C."/>
            <person name="Talla E."/>
            <person name="Goffard N."/>
            <person name="Frangeul L."/>
            <person name="Aigle M."/>
            <person name="Anthouard V."/>
            <person name="Babour A."/>
            <person name="Barbe V."/>
            <person name="Barnay S."/>
            <person name="Blanchin S."/>
            <person name="Beckerich J.M."/>
            <person name="Beyne E."/>
            <person name="Bleykasten C."/>
            <person name="Boisrame A."/>
            <person name="Boyer J."/>
            <person name="Cattolico L."/>
            <person name="Confanioleri F."/>
            <person name="de Daruvar A."/>
            <person name="Despons L."/>
            <person name="Fabre E."/>
            <person name="Fairhead C."/>
            <person name="Ferry-Dumazet H."/>
            <person name="Groppi A."/>
            <person name="Hantraye F."/>
            <person name="Hennequin C."/>
            <person name="Jauniaux N."/>
            <person name="Joyet P."/>
            <person name="Kachouri R."/>
            <person name="Kerrest A."/>
            <person name="Koszul R."/>
            <person name="Lemaire M."/>
            <person name="Lesur I."/>
            <person name="Ma L."/>
            <person name="Muller H."/>
            <person name="Nicaud J.M."/>
            <person name="Nikolski M."/>
            <person name="Oztas S."/>
            <person name="Ozier-Kalogeropoulos O."/>
            <person name="Pellenz S."/>
            <person name="Potier S."/>
            <person name="Richard G.F."/>
            <person name="Straub M.L."/>
            <person name="Suleau A."/>
            <person name="Swennene D."/>
            <person name="Tekaia F."/>
            <person name="Wesolowski-Louvel M."/>
            <person name="Westhof E."/>
            <person name="Wirth B."/>
            <person name="Zeniou-Meyer M."/>
            <person name="Zivanovic I."/>
            <person name="Bolotin-Fukuhara M."/>
            <person name="Thierry A."/>
            <person name="Bouchier C."/>
            <person name="Caudron B."/>
            <person name="Scarpelli C."/>
            <person name="Gaillardin C."/>
            <person name="Weissenbach J."/>
            <person name="Wincker P."/>
            <person name="Souciet J.L."/>
        </authorList>
    </citation>
    <scope>NUCLEOTIDE SEQUENCE [LARGE SCALE GENOMIC DNA]</scope>
    <source>
        <strain evidence="5">ATCC 8585 / CBS 2359 / DSM 70799 / NBRC 1267 / NRRL Y-1140 / WM37</strain>
    </source>
</reference>
<dbReference type="Pfam" id="PF00226">
    <property type="entry name" value="DnaJ"/>
    <property type="match status" value="1"/>
</dbReference>
<dbReference type="Proteomes" id="UP000000598">
    <property type="component" value="Chromosome D"/>
</dbReference>
<dbReference type="OMA" id="RPALMDK"/>
<dbReference type="InParanoid" id="Q6CQX6"/>
<dbReference type="eggNOG" id="KOG0691">
    <property type="taxonomic scope" value="Eukaryota"/>
</dbReference>